<sequence>MPARRHDRTRTAQTRLPWWAAALPALAFVALFAALFALPAAPAPAPAAEDAPAAQPSGPLARVVLLVEHWAA</sequence>
<protein>
    <submittedName>
        <fullName evidence="1">Uncharacterized protein</fullName>
    </submittedName>
</protein>
<name>A0A0K9XGK3_9ACTN</name>
<proteinExistence type="predicted"/>
<evidence type="ECO:0000313" key="2">
    <source>
        <dbReference type="Proteomes" id="UP000037288"/>
    </source>
</evidence>
<dbReference type="EMBL" id="LFXA01000004">
    <property type="protein sequence ID" value="KNB52520.1"/>
    <property type="molecule type" value="Genomic_DNA"/>
</dbReference>
<comment type="caution">
    <text evidence="1">The sequence shown here is derived from an EMBL/GenBank/DDBJ whole genome shotgun (WGS) entry which is preliminary data.</text>
</comment>
<accession>A0A0K9XGK3</accession>
<dbReference type="PATRIC" id="fig|1678637.3.peg.1631"/>
<gene>
    <name evidence="1" type="ORF">AC230_07530</name>
</gene>
<reference evidence="2" key="1">
    <citation type="submission" date="2015-07" db="EMBL/GenBank/DDBJ databases">
        <title>Draft genome sequence of Streptomyces sp. CMAA 1322, a bacterium isolated from Caatinga biome, from dry forest semiarid of Brazil.</title>
        <authorList>
            <person name="Santos S.N."/>
            <person name="Gacesa R."/>
            <person name="Taketani R.G."/>
            <person name="Long P.F."/>
            <person name="Melo I.S."/>
        </authorList>
    </citation>
    <scope>NUCLEOTIDE SEQUENCE [LARGE SCALE GENOMIC DNA]</scope>
    <source>
        <strain evidence="2">CMAA 1322</strain>
    </source>
</reference>
<evidence type="ECO:0000313" key="1">
    <source>
        <dbReference type="EMBL" id="KNB52520.1"/>
    </source>
</evidence>
<dbReference type="RefSeq" id="WP_049715284.1">
    <property type="nucleotide sequence ID" value="NZ_LFXA01000004.1"/>
</dbReference>
<keyword evidence="2" id="KW-1185">Reference proteome</keyword>
<dbReference type="AlphaFoldDB" id="A0A0K9XGK3"/>
<organism evidence="1 2">
    <name type="scientific">Streptomyces caatingaensis</name>
    <dbReference type="NCBI Taxonomy" id="1678637"/>
    <lineage>
        <taxon>Bacteria</taxon>
        <taxon>Bacillati</taxon>
        <taxon>Actinomycetota</taxon>
        <taxon>Actinomycetes</taxon>
        <taxon>Kitasatosporales</taxon>
        <taxon>Streptomycetaceae</taxon>
        <taxon>Streptomyces</taxon>
    </lineage>
</organism>
<dbReference type="Proteomes" id="UP000037288">
    <property type="component" value="Unassembled WGS sequence"/>
</dbReference>